<reference evidence="1" key="1">
    <citation type="submission" date="2018-06" db="EMBL/GenBank/DDBJ databases">
        <title>Draft genome sequence of Methanothermobacter thermautotrophicus Strain WHS, a thermophilic, hydrogenotrophic methanogen isolated from Washburn Hot Springs in Yellowstone National Park, USA.</title>
        <authorList>
            <person name="Mckay L.J."/>
            <person name="Klingelsmith K."/>
            <person name="Inskeep W.P."/>
            <person name="Fields M.W."/>
        </authorList>
    </citation>
    <scope>NUCLEOTIDE SEQUENCE</scope>
    <source>
        <strain evidence="1">WHS</strain>
    </source>
</reference>
<sequence>MVDEIKQLVIGISREGEIIVKSNRGRIYPVKLSDDLDFSCEDLFKHTDMELYATINTKTQPWECVSIEYSIPLKP</sequence>
<gene>
    <name evidence="1" type="ORF">DNK57_08535</name>
</gene>
<proteinExistence type="predicted"/>
<dbReference type="OrthoDB" id="80859at2157"/>
<organism evidence="1 2">
    <name type="scientific">Methanothermobacter thermautotrophicus</name>
    <name type="common">Methanobacterium thermoformicicum</name>
    <dbReference type="NCBI Taxonomy" id="145262"/>
    <lineage>
        <taxon>Archaea</taxon>
        <taxon>Methanobacteriati</taxon>
        <taxon>Methanobacteriota</taxon>
        <taxon>Methanomada group</taxon>
        <taxon>Methanobacteria</taxon>
        <taxon>Methanobacteriales</taxon>
        <taxon>Methanobacteriaceae</taxon>
        <taxon>Methanothermobacter</taxon>
    </lineage>
</organism>
<dbReference type="Proteomes" id="UP000646659">
    <property type="component" value="Unassembled WGS sequence"/>
</dbReference>
<protein>
    <submittedName>
        <fullName evidence="1">Uncharacterized protein</fullName>
    </submittedName>
</protein>
<evidence type="ECO:0000313" key="1">
    <source>
        <dbReference type="EMBL" id="MBE2900830.1"/>
    </source>
</evidence>
<accession>A0A842YQC4</accession>
<evidence type="ECO:0000313" key="2">
    <source>
        <dbReference type="Proteomes" id="UP000646659"/>
    </source>
</evidence>
<comment type="caution">
    <text evidence="1">The sequence shown here is derived from an EMBL/GenBank/DDBJ whole genome shotgun (WGS) entry which is preliminary data.</text>
</comment>
<dbReference type="RefSeq" id="WP_192962534.1">
    <property type="nucleotide sequence ID" value="NZ_QKOF01000007.1"/>
</dbReference>
<dbReference type="EMBL" id="QKOF01000007">
    <property type="protein sequence ID" value="MBE2900830.1"/>
    <property type="molecule type" value="Genomic_DNA"/>
</dbReference>
<name>A0A842YQC4_METTF</name>
<dbReference type="AlphaFoldDB" id="A0A842YQC4"/>